<dbReference type="GO" id="GO:0140663">
    <property type="term" value="F:ATP-dependent FeS chaperone activity"/>
    <property type="evidence" value="ECO:0007669"/>
    <property type="project" value="InterPro"/>
</dbReference>
<evidence type="ECO:0000256" key="1">
    <source>
        <dbReference type="ARBA" id="ARBA00022723"/>
    </source>
</evidence>
<dbReference type="InterPro" id="IPR000808">
    <property type="entry name" value="Mrp-like_CS"/>
</dbReference>
<keyword evidence="5 7" id="KW-0411">Iron-sulfur</keyword>
<dbReference type="CDD" id="cd02037">
    <property type="entry name" value="Mrp_NBP35"/>
    <property type="match status" value="1"/>
</dbReference>
<dbReference type="GO" id="GO:0016226">
    <property type="term" value="P:iron-sulfur cluster assembly"/>
    <property type="evidence" value="ECO:0007669"/>
    <property type="project" value="InterPro"/>
</dbReference>
<evidence type="ECO:0000256" key="7">
    <source>
        <dbReference type="HAMAP-Rule" id="MF_02040"/>
    </source>
</evidence>
<keyword evidence="7" id="KW-0378">Hydrolase</keyword>
<comment type="subunit">
    <text evidence="7">Homodimer.</text>
</comment>
<protein>
    <recommendedName>
        <fullName evidence="7">Iron-sulfur cluster carrier protein</fullName>
    </recommendedName>
</protein>
<dbReference type="NCBIfam" id="NF008669">
    <property type="entry name" value="PRK11670.1"/>
    <property type="match status" value="1"/>
</dbReference>
<sequence length="360" mass="38543">MLDTTQIEQVIQDYVDPSTAIALGQTKPAIEVKQEGTSQHITVTLGYHVKGYASQLESELEAALVKAGAESVNVTIISKVKKHKVQQGIQALENVKNIIAVGSGKGGVGKSTTAVNLALALAAEGASVGILDADIYGPSQPRMLGVNKRPESADGKTIEPVESHGLQSMSIGYLIDEEEPMVWRGPMVVQALQQMLGDTNWKDLDYLVIDLPPGTGDIQLTLSQKVPVSGAVIITTPQDISLLDARKAYKMFEKVKVPVLGVIENMSTHICSQCGHEEHIFGTGGGQRMAEQYDINLLGSLPLNITIREDADSGQPSVITDPDGDISMAYRVVARKVSARLAMQGKDYASAFPNIVVKND</sequence>
<dbReference type="InterPro" id="IPR033756">
    <property type="entry name" value="YlxH/NBP35"/>
</dbReference>
<gene>
    <name evidence="8" type="primary">apbC</name>
    <name evidence="8" type="ORF">ENI26_13920</name>
</gene>
<dbReference type="AlphaFoldDB" id="A0A7C1ZS16"/>
<dbReference type="GO" id="GO:0005829">
    <property type="term" value="C:cytosol"/>
    <property type="evidence" value="ECO:0007669"/>
    <property type="project" value="TreeGrafter"/>
</dbReference>
<dbReference type="GO" id="GO:0051539">
    <property type="term" value="F:4 iron, 4 sulfur cluster binding"/>
    <property type="evidence" value="ECO:0007669"/>
    <property type="project" value="TreeGrafter"/>
</dbReference>
<dbReference type="PANTHER" id="PTHR42961:SF2">
    <property type="entry name" value="IRON-SULFUR PROTEIN NUBPL"/>
    <property type="match status" value="1"/>
</dbReference>
<evidence type="ECO:0000256" key="3">
    <source>
        <dbReference type="ARBA" id="ARBA00022840"/>
    </source>
</evidence>
<accession>A0A7C1ZS16</accession>
<evidence type="ECO:0000256" key="5">
    <source>
        <dbReference type="ARBA" id="ARBA00023014"/>
    </source>
</evidence>
<comment type="similarity">
    <text evidence="6 7">Belongs to the Mrp/NBP35 ATP-binding proteins family.</text>
</comment>
<dbReference type="Proteomes" id="UP000886384">
    <property type="component" value="Unassembled WGS sequence"/>
</dbReference>
<evidence type="ECO:0000256" key="4">
    <source>
        <dbReference type="ARBA" id="ARBA00023004"/>
    </source>
</evidence>
<evidence type="ECO:0000313" key="8">
    <source>
        <dbReference type="EMBL" id="HEC75443.1"/>
    </source>
</evidence>
<dbReference type="SUPFAM" id="SSF52540">
    <property type="entry name" value="P-loop containing nucleoside triphosphate hydrolases"/>
    <property type="match status" value="1"/>
</dbReference>
<dbReference type="InterPro" id="IPR044304">
    <property type="entry name" value="NUBPL-like"/>
</dbReference>
<dbReference type="GO" id="GO:0005524">
    <property type="term" value="F:ATP binding"/>
    <property type="evidence" value="ECO:0007669"/>
    <property type="project" value="UniProtKB-UniRule"/>
</dbReference>
<name>A0A7C1ZS16_9GAMM</name>
<dbReference type="PANTHER" id="PTHR42961">
    <property type="entry name" value="IRON-SULFUR PROTEIN NUBPL"/>
    <property type="match status" value="1"/>
</dbReference>
<organism evidence="8">
    <name type="scientific">Methylophaga aminisulfidivorans</name>
    <dbReference type="NCBI Taxonomy" id="230105"/>
    <lineage>
        <taxon>Bacteria</taxon>
        <taxon>Pseudomonadati</taxon>
        <taxon>Pseudomonadota</taxon>
        <taxon>Gammaproteobacteria</taxon>
        <taxon>Thiotrichales</taxon>
        <taxon>Piscirickettsiaceae</taxon>
        <taxon>Methylophaga</taxon>
    </lineage>
</organism>
<dbReference type="GO" id="GO:0046872">
    <property type="term" value="F:metal ion binding"/>
    <property type="evidence" value="ECO:0007669"/>
    <property type="project" value="UniProtKB-KW"/>
</dbReference>
<keyword evidence="1 7" id="KW-0479">Metal-binding</keyword>
<feature type="binding site" evidence="7">
    <location>
        <begin position="104"/>
        <end position="111"/>
    </location>
    <ligand>
        <name>ATP</name>
        <dbReference type="ChEBI" id="CHEBI:30616"/>
    </ligand>
</feature>
<evidence type="ECO:0000256" key="2">
    <source>
        <dbReference type="ARBA" id="ARBA00022741"/>
    </source>
</evidence>
<dbReference type="InterPro" id="IPR019591">
    <property type="entry name" value="Mrp/NBP35_ATP-bd"/>
</dbReference>
<dbReference type="PROSITE" id="PS01215">
    <property type="entry name" value="MRP"/>
    <property type="match status" value="1"/>
</dbReference>
<dbReference type="GO" id="GO:0016887">
    <property type="term" value="F:ATP hydrolysis activity"/>
    <property type="evidence" value="ECO:0007669"/>
    <property type="project" value="UniProtKB-UniRule"/>
</dbReference>
<dbReference type="Pfam" id="PF10609">
    <property type="entry name" value="ParA"/>
    <property type="match status" value="1"/>
</dbReference>
<dbReference type="HAMAP" id="MF_02040">
    <property type="entry name" value="Mrp_NBP35"/>
    <property type="match status" value="1"/>
</dbReference>
<comment type="caution">
    <text evidence="8">The sequence shown here is derived from an EMBL/GenBank/DDBJ whole genome shotgun (WGS) entry which is preliminary data.</text>
</comment>
<keyword evidence="3 7" id="KW-0067">ATP-binding</keyword>
<proteinExistence type="inferred from homology"/>
<reference evidence="8" key="1">
    <citation type="journal article" date="2020" name="mSystems">
        <title>Genome- and Community-Level Interaction Insights into Carbon Utilization and Element Cycling Functions of Hydrothermarchaeota in Hydrothermal Sediment.</title>
        <authorList>
            <person name="Zhou Z."/>
            <person name="Liu Y."/>
            <person name="Xu W."/>
            <person name="Pan J."/>
            <person name="Luo Z.H."/>
            <person name="Li M."/>
        </authorList>
    </citation>
    <scope>NUCLEOTIDE SEQUENCE [LARGE SCALE GENOMIC DNA]</scope>
    <source>
        <strain evidence="8">HyVt-380</strain>
    </source>
</reference>
<dbReference type="InterPro" id="IPR027417">
    <property type="entry name" value="P-loop_NTPase"/>
</dbReference>
<dbReference type="EMBL" id="DRHY01000323">
    <property type="protein sequence ID" value="HEC75443.1"/>
    <property type="molecule type" value="Genomic_DNA"/>
</dbReference>
<comment type="function">
    <text evidence="7">Binds and transfers iron-sulfur (Fe-S) clusters to target apoproteins. Can hydrolyze ATP.</text>
</comment>
<keyword evidence="2 7" id="KW-0547">Nucleotide-binding</keyword>
<dbReference type="FunFam" id="3.40.50.300:FF:000418">
    <property type="entry name" value="Iron-sulfur cluster carrier protein"/>
    <property type="match status" value="1"/>
</dbReference>
<dbReference type="Gene3D" id="3.40.50.300">
    <property type="entry name" value="P-loop containing nucleotide triphosphate hydrolases"/>
    <property type="match status" value="1"/>
</dbReference>
<evidence type="ECO:0000256" key="6">
    <source>
        <dbReference type="ARBA" id="ARBA00024036"/>
    </source>
</evidence>
<keyword evidence="4 7" id="KW-0408">Iron</keyword>